<dbReference type="Proteomes" id="UP001220962">
    <property type="component" value="Chromosome"/>
</dbReference>
<organism evidence="2 4">
    <name type="scientific">Paenibacillus urinalis</name>
    <dbReference type="NCBI Taxonomy" id="521520"/>
    <lineage>
        <taxon>Bacteria</taxon>
        <taxon>Bacillati</taxon>
        <taxon>Bacillota</taxon>
        <taxon>Bacilli</taxon>
        <taxon>Bacillales</taxon>
        <taxon>Paenibacillaceae</taxon>
        <taxon>Paenibacillus</taxon>
    </lineage>
</organism>
<evidence type="ECO:0000313" key="3">
    <source>
        <dbReference type="EMBL" id="WDI04085.1"/>
    </source>
</evidence>
<dbReference type="EMBL" id="CP118108">
    <property type="protein sequence ID" value="WDI04085.1"/>
    <property type="molecule type" value="Genomic_DNA"/>
</dbReference>
<feature type="chain" id="PRO_5043982442" description="Amidase" evidence="1">
    <location>
        <begin position="27"/>
        <end position="297"/>
    </location>
</feature>
<evidence type="ECO:0008006" key="6">
    <source>
        <dbReference type="Google" id="ProtNLM"/>
    </source>
</evidence>
<protein>
    <recommendedName>
        <fullName evidence="6">Amidase</fullName>
    </recommendedName>
</protein>
<gene>
    <name evidence="2" type="ORF">PUW23_09400</name>
    <name evidence="3" type="ORF">PUW25_09095</name>
</gene>
<reference evidence="2 5" key="1">
    <citation type="submission" date="2023-02" db="EMBL/GenBank/DDBJ databases">
        <title>Pathogen: clinical or host-associated sample.</title>
        <authorList>
            <person name="Hergert J."/>
            <person name="Casey R."/>
            <person name="Wagner J."/>
            <person name="Young E.L."/>
            <person name="Oakeson K.F."/>
        </authorList>
    </citation>
    <scope>NUCLEOTIDE SEQUENCE</scope>
    <source>
        <strain evidence="3 5">2022CK-00829</strain>
        <strain evidence="2">2022CK-00830</strain>
    </source>
</reference>
<evidence type="ECO:0000313" key="4">
    <source>
        <dbReference type="Proteomes" id="UP001220962"/>
    </source>
</evidence>
<evidence type="ECO:0000313" key="2">
    <source>
        <dbReference type="EMBL" id="WDH84401.1"/>
    </source>
</evidence>
<dbReference type="RefSeq" id="WP_047909800.1">
    <property type="nucleotide sequence ID" value="NZ_CP118101.1"/>
</dbReference>
<dbReference type="EMBL" id="CP118101">
    <property type="protein sequence ID" value="WDH84401.1"/>
    <property type="molecule type" value="Genomic_DNA"/>
</dbReference>
<evidence type="ECO:0000256" key="1">
    <source>
        <dbReference type="SAM" id="SignalP"/>
    </source>
</evidence>
<accession>A0AAX3N3S4</accession>
<keyword evidence="1" id="KW-0732">Signal</keyword>
<name>A0AAX3N3S4_9BACL</name>
<proteinExistence type="predicted"/>
<sequence>MWKKTGRAAAVLLAAAIMAGSITGGAVDVEATAYSSKQTGTWLWDTTQIKSEPDKILDFAEAQGINAIYLQINRDVAVPYYKDFISKAYAEGIEVQILDGRPAWGLLSGREGLMSFVEWIEAYQNGAEENERFSGIHVDIEPHVLAEWKSDRDSVVTQWQSNVTYLTNEAKRMEMKITADIPFWLDNYTVPGGDMKISSWMIRQFDAVAVMAYRDTASAIYNAAASELKEASELGKKVSIAVETNRSSEGNFITFYEEGCEYMRAELQELEQMANEHDSYIGISVHDYGNWSKLASR</sequence>
<dbReference type="Proteomes" id="UP001221519">
    <property type="component" value="Chromosome"/>
</dbReference>
<evidence type="ECO:0000313" key="5">
    <source>
        <dbReference type="Proteomes" id="UP001221519"/>
    </source>
</evidence>
<dbReference type="AlphaFoldDB" id="A0AAX3N3S4"/>
<feature type="signal peptide" evidence="1">
    <location>
        <begin position="1"/>
        <end position="26"/>
    </location>
</feature>
<keyword evidence="5" id="KW-1185">Reference proteome</keyword>